<evidence type="ECO:0000313" key="1">
    <source>
        <dbReference type="EMBL" id="CAR72086.1"/>
    </source>
</evidence>
<dbReference type="Proteomes" id="UP000006900">
    <property type="component" value="Chromosome"/>
</dbReference>
<sequence>MARFGDCLFGDRLSGSMAIWRAIAPDVYLHRTVVAIRDCILILFRYAGHQNEAAIRAADGNLLLQQMVRLALVWSAKTTSNSPSDDLLHSNPQPEIYSTKSTNYVNLSTIGIKLKI</sequence>
<accession>A0A0H3MRN8</accession>
<gene>
    <name evidence="1" type="ordered locus">MLBr01989</name>
</gene>
<name>A0A0H3MRN8_MYCLB</name>
<dbReference type="EMBL" id="FM211192">
    <property type="protein sequence ID" value="CAR72086.1"/>
    <property type="molecule type" value="Genomic_DNA"/>
</dbReference>
<proteinExistence type="predicted"/>
<dbReference type="AlphaFoldDB" id="A0A0H3MRN8"/>
<reference evidence="1 2" key="1">
    <citation type="journal article" date="2009" name="Nat. Genet.">
        <title>Comparative genomic and phylogeographic analysis of Mycobacterium leprae.</title>
        <authorList>
            <person name="Monot M."/>
            <person name="Honore N."/>
            <person name="Garnier T."/>
            <person name="Zidane N."/>
            <person name="Sherafi D."/>
            <person name="Paniz-Mondolfi A."/>
            <person name="Matsuoka M."/>
            <person name="Taylor G.M."/>
            <person name="Donoghue H.D."/>
            <person name="Bouwman A."/>
            <person name="Mays S."/>
            <person name="Watson C."/>
            <person name="Lockwood D."/>
            <person name="Khamispour A."/>
            <person name="Dowlati Y."/>
            <person name="Jianping S."/>
            <person name="Rea T.H."/>
            <person name="Vera-Cabrera L."/>
            <person name="Stefani M.M."/>
            <person name="Banu S."/>
            <person name="Macdonald M."/>
            <person name="Sapkota B.R."/>
            <person name="Spencer J.S."/>
            <person name="Thomas J."/>
            <person name="Harshman K."/>
            <person name="Singh P."/>
            <person name="Busso P."/>
            <person name="Gattiker A."/>
            <person name="Rougemont J."/>
            <person name="Brennan P.J."/>
            <person name="Cole S.T."/>
        </authorList>
    </citation>
    <scope>NUCLEOTIDE SEQUENCE [LARGE SCALE GENOMIC DNA]</scope>
    <source>
        <strain evidence="2">Br4923</strain>
    </source>
</reference>
<organism evidence="1 2">
    <name type="scientific">Mycobacterium leprae (strain Br4923)</name>
    <dbReference type="NCBI Taxonomy" id="561304"/>
    <lineage>
        <taxon>Bacteria</taxon>
        <taxon>Bacillati</taxon>
        <taxon>Actinomycetota</taxon>
        <taxon>Actinomycetes</taxon>
        <taxon>Mycobacteriales</taxon>
        <taxon>Mycobacteriaceae</taxon>
        <taxon>Mycobacterium</taxon>
    </lineage>
</organism>
<dbReference type="KEGG" id="mlb:MLBr01989"/>
<protein>
    <submittedName>
        <fullName evidence="1">Uncharacterized protein</fullName>
    </submittedName>
</protein>
<evidence type="ECO:0000313" key="2">
    <source>
        <dbReference type="Proteomes" id="UP000006900"/>
    </source>
</evidence>
<dbReference type="HOGENOM" id="CLU_2094146_0_0_11"/>